<dbReference type="OrthoDB" id="9812993at2"/>
<reference evidence="5" key="1">
    <citation type="submission" date="2016-12" db="EMBL/GenBank/DDBJ databases">
        <authorList>
            <person name="Gulvik C.A."/>
        </authorList>
    </citation>
    <scope>NUCLEOTIDE SEQUENCE [LARGE SCALE GENOMIC DNA]</scope>
    <source>
        <strain evidence="5">NED12-00049-6B</strain>
    </source>
</reference>
<accession>A0A1Q8E8K4</accession>
<dbReference type="InterPro" id="IPR050624">
    <property type="entry name" value="HTH-type_Tx_Regulator"/>
</dbReference>
<proteinExistence type="predicted"/>
<keyword evidence="1 2" id="KW-0238">DNA-binding</keyword>
<evidence type="ECO:0000256" key="1">
    <source>
        <dbReference type="ARBA" id="ARBA00023125"/>
    </source>
</evidence>
<dbReference type="InterPro" id="IPR041483">
    <property type="entry name" value="TetR_C_34"/>
</dbReference>
<name>A0A1Q8E8K4_9STRE</name>
<comment type="caution">
    <text evidence="4">The sequence shown here is derived from an EMBL/GenBank/DDBJ whole genome shotgun (WGS) entry which is preliminary data.</text>
</comment>
<evidence type="ECO:0000313" key="5">
    <source>
        <dbReference type="Proteomes" id="UP000186890"/>
    </source>
</evidence>
<dbReference type="EMBL" id="MSJM01000003">
    <property type="protein sequence ID" value="OLF48120.1"/>
    <property type="molecule type" value="Genomic_DNA"/>
</dbReference>
<dbReference type="PANTHER" id="PTHR43479:SF11">
    <property type="entry name" value="ACREF_ENVCD OPERON REPRESSOR-RELATED"/>
    <property type="match status" value="1"/>
</dbReference>
<dbReference type="GO" id="GO:0003677">
    <property type="term" value="F:DNA binding"/>
    <property type="evidence" value="ECO:0007669"/>
    <property type="project" value="UniProtKB-UniRule"/>
</dbReference>
<evidence type="ECO:0000259" key="3">
    <source>
        <dbReference type="PROSITE" id="PS50977"/>
    </source>
</evidence>
<dbReference type="InterPro" id="IPR009057">
    <property type="entry name" value="Homeodomain-like_sf"/>
</dbReference>
<evidence type="ECO:0000256" key="2">
    <source>
        <dbReference type="PROSITE-ProRule" id="PRU00335"/>
    </source>
</evidence>
<feature type="DNA-binding region" description="H-T-H motif" evidence="2">
    <location>
        <begin position="36"/>
        <end position="55"/>
    </location>
</feature>
<dbReference type="PRINTS" id="PR00455">
    <property type="entry name" value="HTHTETR"/>
</dbReference>
<sequence>MGKQRARNPKEIAQRKEAILQETERIFLEQRYEDITLVSIAKDLQISRPSLYNYFTSKEEIFLALLKGEYLLCQASLKQAAQGQLTTEAFISLLVTNIFDRPLFVKLLSLHAAAMEEKLGYERMYQFKTDTQDFFHTLERCIQEQFPKTSEAACTQFMIQFHLLMTTAYQYSSIPADQAKVMQELNIFGTTPLLDPREFYKQTLLQLCQSLEA</sequence>
<dbReference type="PROSITE" id="PS50977">
    <property type="entry name" value="HTH_TETR_2"/>
    <property type="match status" value="1"/>
</dbReference>
<dbReference type="Pfam" id="PF00440">
    <property type="entry name" value="TetR_N"/>
    <property type="match status" value="1"/>
</dbReference>
<dbReference type="AlphaFoldDB" id="A0A1Q8E8K4"/>
<gene>
    <name evidence="4" type="ORF">BU202_03775</name>
</gene>
<dbReference type="SUPFAM" id="SSF46689">
    <property type="entry name" value="Homeodomain-like"/>
    <property type="match status" value="1"/>
</dbReference>
<dbReference type="PANTHER" id="PTHR43479">
    <property type="entry name" value="ACREF/ENVCD OPERON REPRESSOR-RELATED"/>
    <property type="match status" value="1"/>
</dbReference>
<evidence type="ECO:0000313" key="4">
    <source>
        <dbReference type="EMBL" id="OLF48120.1"/>
    </source>
</evidence>
<organism evidence="4 5">
    <name type="scientific">Streptococcus cuniculi</name>
    <dbReference type="NCBI Taxonomy" id="1432788"/>
    <lineage>
        <taxon>Bacteria</taxon>
        <taxon>Bacillati</taxon>
        <taxon>Bacillota</taxon>
        <taxon>Bacilli</taxon>
        <taxon>Lactobacillales</taxon>
        <taxon>Streptococcaceae</taxon>
        <taxon>Streptococcus</taxon>
    </lineage>
</organism>
<protein>
    <recommendedName>
        <fullName evidence="3">HTH tetR-type domain-containing protein</fullName>
    </recommendedName>
</protein>
<keyword evidence="5" id="KW-1185">Reference proteome</keyword>
<dbReference type="RefSeq" id="WP_075104473.1">
    <property type="nucleotide sequence ID" value="NZ_MSJM01000003.1"/>
</dbReference>
<dbReference type="Proteomes" id="UP000186890">
    <property type="component" value="Unassembled WGS sequence"/>
</dbReference>
<feature type="domain" description="HTH tetR-type" evidence="3">
    <location>
        <begin position="13"/>
        <end position="73"/>
    </location>
</feature>
<dbReference type="Pfam" id="PF17929">
    <property type="entry name" value="TetR_C_34"/>
    <property type="match status" value="1"/>
</dbReference>
<dbReference type="Gene3D" id="1.10.357.10">
    <property type="entry name" value="Tetracycline Repressor, domain 2"/>
    <property type="match status" value="1"/>
</dbReference>
<dbReference type="InterPro" id="IPR001647">
    <property type="entry name" value="HTH_TetR"/>
</dbReference>